<feature type="transmembrane region" description="Helical" evidence="3">
    <location>
        <begin position="43"/>
        <end position="60"/>
    </location>
</feature>
<keyword evidence="3" id="KW-0472">Membrane</keyword>
<feature type="transmembrane region" description="Helical" evidence="3">
    <location>
        <begin position="140"/>
        <end position="160"/>
    </location>
</feature>
<sequence>MNHVVLDKVDEKTIRNFQNRFLVVLLLLVPLNAYRLYPMNMAVPGIQALAVVFLFVVNNFARQRVFLTFLILVTLVNLVAQFFGQRQDVIVGAFMPLTCMTLYWHSDKSWIGAFLGSYLLLATGLNIYEWSEARGPYDFYAMELKCLLAVVSAGMVVYYLDYVHKQMNQQLVFIKRNRDYYKSVAGRDYLTGLRNRSALTELFNAAERRFNSVILIDLDDFKSINDLYGHAIGDDYLRSVADVLRKLENDDLVAGRLGGDEFLVMASCRDEADVEALGEKIGDMIAAIRVPSAQTFTGSTASIGMCFSLAEIDLLDAIKVADKEMYENKKARAGRSTLTQLY</sequence>
<dbReference type="SUPFAM" id="SSF55073">
    <property type="entry name" value="Nucleotide cyclase"/>
    <property type="match status" value="1"/>
</dbReference>
<dbReference type="SMART" id="SM00267">
    <property type="entry name" value="GGDEF"/>
    <property type="match status" value="1"/>
</dbReference>
<dbReference type="PANTHER" id="PTHR45138">
    <property type="entry name" value="REGULATORY COMPONENTS OF SENSORY TRANSDUCTION SYSTEM"/>
    <property type="match status" value="1"/>
</dbReference>
<evidence type="ECO:0000313" key="6">
    <source>
        <dbReference type="Proteomes" id="UP000468901"/>
    </source>
</evidence>
<evidence type="ECO:0000256" key="1">
    <source>
        <dbReference type="ARBA" id="ARBA00012528"/>
    </source>
</evidence>
<dbReference type="Proteomes" id="UP000468901">
    <property type="component" value="Unassembled WGS sequence"/>
</dbReference>
<dbReference type="RefSeq" id="WP_152214127.1">
    <property type="nucleotide sequence ID" value="NZ_JBAQYD010000199.1"/>
</dbReference>
<evidence type="ECO:0000256" key="2">
    <source>
        <dbReference type="ARBA" id="ARBA00034247"/>
    </source>
</evidence>
<keyword evidence="6" id="KW-1185">Reference proteome</keyword>
<reference evidence="5 6" key="1">
    <citation type="submission" date="2019-09" db="EMBL/GenBank/DDBJ databases">
        <title>Parvibaculum sedimenti sp. nov., isolated from sediment.</title>
        <authorList>
            <person name="Wang Y."/>
        </authorList>
    </citation>
    <scope>NUCLEOTIDE SEQUENCE [LARGE SCALE GENOMIC DNA]</scope>
    <source>
        <strain evidence="5 6">HXT-9</strain>
    </source>
</reference>
<feature type="transmembrane region" description="Helical" evidence="3">
    <location>
        <begin position="21"/>
        <end position="37"/>
    </location>
</feature>
<evidence type="ECO:0000256" key="3">
    <source>
        <dbReference type="SAM" id="Phobius"/>
    </source>
</evidence>
<feature type="transmembrane region" description="Helical" evidence="3">
    <location>
        <begin position="110"/>
        <end position="128"/>
    </location>
</feature>
<dbReference type="PANTHER" id="PTHR45138:SF9">
    <property type="entry name" value="DIGUANYLATE CYCLASE DGCM-RELATED"/>
    <property type="match status" value="1"/>
</dbReference>
<dbReference type="PROSITE" id="PS50887">
    <property type="entry name" value="GGDEF"/>
    <property type="match status" value="1"/>
</dbReference>
<protein>
    <recommendedName>
        <fullName evidence="1">diguanylate cyclase</fullName>
        <ecNumber evidence="1">2.7.7.65</ecNumber>
    </recommendedName>
</protein>
<dbReference type="GO" id="GO:1902201">
    <property type="term" value="P:negative regulation of bacterial-type flagellum-dependent cell motility"/>
    <property type="evidence" value="ECO:0007669"/>
    <property type="project" value="TreeGrafter"/>
</dbReference>
<dbReference type="AlphaFoldDB" id="A0A6N6VSG2"/>
<organism evidence="5 6">
    <name type="scientific">Parvibaculum sedimenti</name>
    <dbReference type="NCBI Taxonomy" id="2608632"/>
    <lineage>
        <taxon>Bacteria</taxon>
        <taxon>Pseudomonadati</taxon>
        <taxon>Pseudomonadota</taxon>
        <taxon>Alphaproteobacteria</taxon>
        <taxon>Hyphomicrobiales</taxon>
        <taxon>Parvibaculaceae</taxon>
        <taxon>Parvibaculum</taxon>
    </lineage>
</organism>
<dbReference type="Pfam" id="PF00990">
    <property type="entry name" value="GGDEF"/>
    <property type="match status" value="1"/>
</dbReference>
<dbReference type="EMBL" id="WESC01000001">
    <property type="protein sequence ID" value="KAB7742576.1"/>
    <property type="molecule type" value="Genomic_DNA"/>
</dbReference>
<dbReference type="InterPro" id="IPR043128">
    <property type="entry name" value="Rev_trsase/Diguanyl_cyclase"/>
</dbReference>
<name>A0A6N6VSG2_9HYPH</name>
<evidence type="ECO:0000259" key="4">
    <source>
        <dbReference type="PROSITE" id="PS50887"/>
    </source>
</evidence>
<accession>A0A6N6VSG2</accession>
<dbReference type="NCBIfam" id="TIGR00254">
    <property type="entry name" value="GGDEF"/>
    <property type="match status" value="1"/>
</dbReference>
<evidence type="ECO:0000313" key="5">
    <source>
        <dbReference type="EMBL" id="KAB7742576.1"/>
    </source>
</evidence>
<feature type="transmembrane region" description="Helical" evidence="3">
    <location>
        <begin position="65"/>
        <end position="83"/>
    </location>
</feature>
<dbReference type="InterPro" id="IPR000160">
    <property type="entry name" value="GGDEF_dom"/>
</dbReference>
<comment type="catalytic activity">
    <reaction evidence="2">
        <text>2 GTP = 3',3'-c-di-GMP + 2 diphosphate</text>
        <dbReference type="Rhea" id="RHEA:24898"/>
        <dbReference type="ChEBI" id="CHEBI:33019"/>
        <dbReference type="ChEBI" id="CHEBI:37565"/>
        <dbReference type="ChEBI" id="CHEBI:58805"/>
        <dbReference type="EC" id="2.7.7.65"/>
    </reaction>
</comment>
<comment type="caution">
    <text evidence="5">The sequence shown here is derived from an EMBL/GenBank/DDBJ whole genome shotgun (WGS) entry which is preliminary data.</text>
</comment>
<keyword evidence="3" id="KW-0812">Transmembrane</keyword>
<dbReference type="InterPro" id="IPR029787">
    <property type="entry name" value="Nucleotide_cyclase"/>
</dbReference>
<proteinExistence type="predicted"/>
<dbReference type="GO" id="GO:0043709">
    <property type="term" value="P:cell adhesion involved in single-species biofilm formation"/>
    <property type="evidence" value="ECO:0007669"/>
    <property type="project" value="TreeGrafter"/>
</dbReference>
<dbReference type="Gene3D" id="3.30.70.270">
    <property type="match status" value="1"/>
</dbReference>
<dbReference type="CDD" id="cd01949">
    <property type="entry name" value="GGDEF"/>
    <property type="match status" value="1"/>
</dbReference>
<gene>
    <name evidence="5" type="ORF">F2P47_00085</name>
</gene>
<dbReference type="EC" id="2.7.7.65" evidence="1"/>
<dbReference type="GO" id="GO:0052621">
    <property type="term" value="F:diguanylate cyclase activity"/>
    <property type="evidence" value="ECO:0007669"/>
    <property type="project" value="UniProtKB-EC"/>
</dbReference>
<feature type="transmembrane region" description="Helical" evidence="3">
    <location>
        <begin position="89"/>
        <end position="105"/>
    </location>
</feature>
<keyword evidence="3" id="KW-1133">Transmembrane helix</keyword>
<dbReference type="InterPro" id="IPR050469">
    <property type="entry name" value="Diguanylate_Cyclase"/>
</dbReference>
<feature type="domain" description="GGDEF" evidence="4">
    <location>
        <begin position="209"/>
        <end position="342"/>
    </location>
</feature>
<dbReference type="GO" id="GO:0005886">
    <property type="term" value="C:plasma membrane"/>
    <property type="evidence" value="ECO:0007669"/>
    <property type="project" value="TreeGrafter"/>
</dbReference>